<comment type="function">
    <text evidence="9">Essential for sperm motility and is involved in the regulation of the beating frequency of motile cilia on the epithelial cells of the respiratory tract. Required for the establishment of radial spokes in sperm flagella.</text>
</comment>
<protein>
    <recommendedName>
        <fullName evidence="3">Cilia- and flagella-associated protein 206</fullName>
    </recommendedName>
</protein>
<evidence type="ECO:0000313" key="10">
    <source>
        <dbReference type="EMBL" id="KAG8444788.1"/>
    </source>
</evidence>
<dbReference type="GO" id="GO:0036064">
    <property type="term" value="C:ciliary basal body"/>
    <property type="evidence" value="ECO:0007669"/>
    <property type="project" value="TreeGrafter"/>
</dbReference>
<dbReference type="Proteomes" id="UP000812440">
    <property type="component" value="Chromosome 5"/>
</dbReference>
<dbReference type="GO" id="GO:0005930">
    <property type="term" value="C:axoneme"/>
    <property type="evidence" value="ECO:0007669"/>
    <property type="project" value="UniProtKB-SubCell"/>
</dbReference>
<keyword evidence="11" id="KW-1185">Reference proteome</keyword>
<comment type="similarity">
    <text evidence="2">Belongs to the CFAP206 family.</text>
</comment>
<comment type="caution">
    <text evidence="10">The sequence shown here is derived from an EMBL/GenBank/DDBJ whole genome shotgun (WGS) entry which is preliminary data.</text>
</comment>
<evidence type="ECO:0000256" key="3">
    <source>
        <dbReference type="ARBA" id="ARBA00021602"/>
    </source>
</evidence>
<dbReference type="AlphaFoldDB" id="A0A8T2JM36"/>
<keyword evidence="7" id="KW-0206">Cytoskeleton</keyword>
<evidence type="ECO:0000256" key="5">
    <source>
        <dbReference type="ARBA" id="ARBA00022794"/>
    </source>
</evidence>
<dbReference type="GO" id="GO:1901317">
    <property type="term" value="P:regulation of flagellated sperm motility"/>
    <property type="evidence" value="ECO:0007669"/>
    <property type="project" value="TreeGrafter"/>
</dbReference>
<gene>
    <name evidence="10" type="ORF">GDO86_009816</name>
</gene>
<proteinExistence type="inferred from homology"/>
<evidence type="ECO:0000256" key="2">
    <source>
        <dbReference type="ARBA" id="ARBA00010500"/>
    </source>
</evidence>
<keyword evidence="6" id="KW-0969">Cilium</keyword>
<keyword evidence="4" id="KW-0963">Cytoplasm</keyword>
<reference evidence="10" key="1">
    <citation type="thesis" date="2020" institute="ProQuest LLC" country="789 East Eisenhower Parkway, Ann Arbor, MI, USA">
        <title>Comparative Genomics and Chromosome Evolution.</title>
        <authorList>
            <person name="Mudd A.B."/>
        </authorList>
    </citation>
    <scope>NUCLEOTIDE SEQUENCE</scope>
    <source>
        <strain evidence="10">Female2</strain>
        <tissue evidence="10">Blood</tissue>
    </source>
</reference>
<sequence length="623" mass="70778">MTNYQAESVIKNIIREIAQECATKGQTVSETLAAFVVKAIVLDPRNGFNVDRTLTKNDVQKLIKLCVDRVLDPKSPSIETIKMQVYFDMNYTSRGEFVDEHHHVLESRLASVCREITDSRARTSEELESLYRKIVSYVLLRSGLGSPTDIKVVREATAALQSIFPHTELGTFLALHKKDKERQLRELTMIVTGIRLFNKDCGKGGEGIDSLPTILKEAIPVTTRHIDTELQSSREMLYCYTTLIEEMDGNLEKSSMLNINHLKEALYNLRQHEVFLNIILSDVISSAQQVEIIDKQYGAQMEQLKATVQSKSAIPTSQVYPLFISLSKLWSSFQDEIVLLSVLNNMTTNLQPFLSFHNEIFPTLDIQALLSGTSVRSDEERIKESAGIRVNPSDFQSQEWFFPESTANFDRLPIQYHGFCGFTIAKKDGLLLPGNTDIGILKHRERFYAFNSKEAAILFAEDPDHYIDLIGEKAKQCAELIQLLELHQQFSSITPYSEAQAAEKLLMKPVTKCNSSTQTDTHIVETNVVKSYEWNEWELRRKAIKLTNLRQKVTHSMQTHCSHMRRENVTQVYLPKQVCTQTKRDNSSYVPRPQIFLAGLRGGGVSKPTDMVKVNLTRSVDES</sequence>
<organism evidence="10 11">
    <name type="scientific">Hymenochirus boettgeri</name>
    <name type="common">Congo dwarf clawed frog</name>
    <dbReference type="NCBI Taxonomy" id="247094"/>
    <lineage>
        <taxon>Eukaryota</taxon>
        <taxon>Metazoa</taxon>
        <taxon>Chordata</taxon>
        <taxon>Craniata</taxon>
        <taxon>Vertebrata</taxon>
        <taxon>Euteleostomi</taxon>
        <taxon>Amphibia</taxon>
        <taxon>Batrachia</taxon>
        <taxon>Anura</taxon>
        <taxon>Pipoidea</taxon>
        <taxon>Pipidae</taxon>
        <taxon>Pipinae</taxon>
        <taxon>Hymenochirus</taxon>
    </lineage>
</organism>
<dbReference type="PANTHER" id="PTHR21442:SF0">
    <property type="entry name" value="CILIA- AND FLAGELLA-ASSOCIATED PROTEIN 206"/>
    <property type="match status" value="1"/>
</dbReference>
<dbReference type="EMBL" id="JAACNH010000004">
    <property type="protein sequence ID" value="KAG8444788.1"/>
    <property type="molecule type" value="Genomic_DNA"/>
</dbReference>
<accession>A0A8T2JM36</accession>
<dbReference type="GO" id="GO:0007288">
    <property type="term" value="P:sperm axoneme assembly"/>
    <property type="evidence" value="ECO:0007669"/>
    <property type="project" value="TreeGrafter"/>
</dbReference>
<name>A0A8T2JM36_9PIPI</name>
<dbReference type="InterPro" id="IPR021897">
    <property type="entry name" value="FAP206"/>
</dbReference>
<evidence type="ECO:0000256" key="6">
    <source>
        <dbReference type="ARBA" id="ARBA00023069"/>
    </source>
</evidence>
<dbReference type="GO" id="GO:0003356">
    <property type="term" value="P:regulation of cilium beat frequency"/>
    <property type="evidence" value="ECO:0007669"/>
    <property type="project" value="TreeGrafter"/>
</dbReference>
<evidence type="ECO:0000256" key="9">
    <source>
        <dbReference type="ARBA" id="ARBA00045321"/>
    </source>
</evidence>
<evidence type="ECO:0000256" key="8">
    <source>
        <dbReference type="ARBA" id="ARBA00023273"/>
    </source>
</evidence>
<dbReference type="OrthoDB" id="10251073at2759"/>
<evidence type="ECO:0000313" key="11">
    <source>
        <dbReference type="Proteomes" id="UP000812440"/>
    </source>
</evidence>
<comment type="subcellular location">
    <subcellularLocation>
        <location evidence="1">Cytoplasm</location>
        <location evidence="1">Cytoskeleton</location>
        <location evidence="1">Cilium axoneme</location>
    </subcellularLocation>
</comment>
<dbReference type="Pfam" id="PF12018">
    <property type="entry name" value="FAP206"/>
    <property type="match status" value="1"/>
</dbReference>
<evidence type="ECO:0000256" key="7">
    <source>
        <dbReference type="ARBA" id="ARBA00023212"/>
    </source>
</evidence>
<evidence type="ECO:0000256" key="1">
    <source>
        <dbReference type="ARBA" id="ARBA00004430"/>
    </source>
</evidence>
<keyword evidence="8" id="KW-0966">Cell projection</keyword>
<evidence type="ECO:0000256" key="4">
    <source>
        <dbReference type="ARBA" id="ARBA00022490"/>
    </source>
</evidence>
<dbReference type="PANTHER" id="PTHR21442">
    <property type="entry name" value="CILIA- AND FLAGELLA-ASSOCIATED PROTEIN 206"/>
    <property type="match status" value="1"/>
</dbReference>
<keyword evidence="5" id="KW-0970">Cilium biogenesis/degradation</keyword>